<protein>
    <submittedName>
        <fullName evidence="1">Uncharacterized protein</fullName>
    </submittedName>
</protein>
<dbReference type="AlphaFoldDB" id="A0A423NM46"/>
<dbReference type="EMBL" id="MOCA01000006">
    <property type="protein sequence ID" value="RON99333.1"/>
    <property type="molecule type" value="Genomic_DNA"/>
</dbReference>
<proteinExistence type="predicted"/>
<accession>A0A423NM46</accession>
<dbReference type="Proteomes" id="UP000284207">
    <property type="component" value="Unassembled WGS sequence"/>
</dbReference>
<organism evidence="1 2">
    <name type="scientific">Pseudomonas moraviensis</name>
    <dbReference type="NCBI Taxonomy" id="321662"/>
    <lineage>
        <taxon>Bacteria</taxon>
        <taxon>Pseudomonadati</taxon>
        <taxon>Pseudomonadota</taxon>
        <taxon>Gammaproteobacteria</taxon>
        <taxon>Pseudomonadales</taxon>
        <taxon>Pseudomonadaceae</taxon>
        <taxon>Pseudomonas</taxon>
    </lineage>
</organism>
<gene>
    <name evidence="1" type="ORF">BK674_18000</name>
</gene>
<reference evidence="1 2" key="1">
    <citation type="submission" date="2016-10" db="EMBL/GenBank/DDBJ databases">
        <title>Comparative genome analysis of multiple Pseudomonas spp. focuses on biocontrol and plant growth promoting traits.</title>
        <authorList>
            <person name="Tao X.-Y."/>
            <person name="Taylor C.G."/>
        </authorList>
    </citation>
    <scope>NUCLEOTIDE SEQUENCE [LARGE SCALE GENOMIC DNA]</scope>
    <source>
        <strain evidence="1 2">36B3</strain>
    </source>
</reference>
<evidence type="ECO:0000313" key="2">
    <source>
        <dbReference type="Proteomes" id="UP000284207"/>
    </source>
</evidence>
<dbReference type="RefSeq" id="WP_123419373.1">
    <property type="nucleotide sequence ID" value="NZ_MOCA01000006.1"/>
</dbReference>
<comment type="caution">
    <text evidence="1">The sequence shown here is derived from an EMBL/GenBank/DDBJ whole genome shotgun (WGS) entry which is preliminary data.</text>
</comment>
<sequence length="194" mass="22685">MNIHQDVFDDLWDGEKSIGFFVQSAQCYWVVDEKHNFTLDVDKSLRASLSNGGITQEQYERSCLKFRNGILKMTADNFSSYLHGTSVKLLLSSELQGFIGAEPDVFERIENYYLTGEGLDSELFKNANVIRSRLPLFYVNFDRKIFMHMDDGRFHEEYVHPGWIAESGDFSYLIPSREKYWVDAGKDFWKVRFL</sequence>
<evidence type="ECO:0000313" key="1">
    <source>
        <dbReference type="EMBL" id="RON99333.1"/>
    </source>
</evidence>
<name>A0A423NM46_9PSED</name>